<keyword evidence="6" id="KW-0540">Nuclease</keyword>
<evidence type="ECO:0000259" key="11">
    <source>
        <dbReference type="PROSITE" id="PS50879"/>
    </source>
</evidence>
<evidence type="ECO:0000256" key="4">
    <source>
        <dbReference type="ARBA" id="ARBA00011245"/>
    </source>
</evidence>
<dbReference type="EMBL" id="JAKILK010000002">
    <property type="protein sequence ID" value="MCL1116754.1"/>
    <property type="molecule type" value="Genomic_DNA"/>
</dbReference>
<dbReference type="Gene3D" id="3.40.970.10">
    <property type="entry name" value="Ribonuclease H1, N-terminal domain"/>
    <property type="match status" value="1"/>
</dbReference>
<dbReference type="CDD" id="cd09278">
    <property type="entry name" value="RNase_HI_prokaryote_like"/>
    <property type="match status" value="1"/>
</dbReference>
<keyword evidence="8" id="KW-0255">Endonuclease</keyword>
<keyword evidence="9" id="KW-0378">Hydrolase</keyword>
<dbReference type="InterPro" id="IPR017067">
    <property type="entry name" value="RNase_H1_euk"/>
</dbReference>
<dbReference type="SUPFAM" id="SSF53098">
    <property type="entry name" value="Ribonuclease H-like"/>
    <property type="match status" value="1"/>
</dbReference>
<evidence type="ECO:0000256" key="3">
    <source>
        <dbReference type="ARBA" id="ARBA00005300"/>
    </source>
</evidence>
<evidence type="ECO:0000256" key="10">
    <source>
        <dbReference type="ARBA" id="ARBA00022842"/>
    </source>
</evidence>
<evidence type="ECO:0000256" key="8">
    <source>
        <dbReference type="ARBA" id="ARBA00022759"/>
    </source>
</evidence>
<dbReference type="InterPro" id="IPR050092">
    <property type="entry name" value="RNase_H"/>
</dbReference>
<dbReference type="Proteomes" id="UP001203212">
    <property type="component" value="Unassembled WGS sequence"/>
</dbReference>
<comment type="subunit">
    <text evidence="4">Monomer.</text>
</comment>
<dbReference type="Pfam" id="PF00075">
    <property type="entry name" value="RNase_H"/>
    <property type="match status" value="1"/>
</dbReference>
<dbReference type="Pfam" id="PF01693">
    <property type="entry name" value="Cauli_VI"/>
    <property type="match status" value="1"/>
</dbReference>
<comment type="similarity">
    <text evidence="3">Belongs to the RNase H family.</text>
</comment>
<name>A0ABT0KZ64_9GAMM</name>
<dbReference type="InterPro" id="IPR002156">
    <property type="entry name" value="RNaseH_domain"/>
</dbReference>
<dbReference type="Gene3D" id="3.30.420.10">
    <property type="entry name" value="Ribonuclease H-like superfamily/Ribonuclease H"/>
    <property type="match status" value="1"/>
</dbReference>
<keyword evidence="7" id="KW-0479">Metal-binding</keyword>
<comment type="catalytic activity">
    <reaction evidence="1">
        <text>Endonucleolytic cleavage to 5'-phosphomonoester.</text>
        <dbReference type="EC" id="3.1.26.4"/>
    </reaction>
</comment>
<evidence type="ECO:0000256" key="1">
    <source>
        <dbReference type="ARBA" id="ARBA00000077"/>
    </source>
</evidence>
<feature type="domain" description="RNase H type-1" evidence="11">
    <location>
        <begin position="91"/>
        <end position="239"/>
    </location>
</feature>
<dbReference type="InterPro" id="IPR036397">
    <property type="entry name" value="RNaseH_sf"/>
</dbReference>
<dbReference type="InterPro" id="IPR009027">
    <property type="entry name" value="Ribosomal_bL9/RNase_H1_N"/>
</dbReference>
<dbReference type="PANTHER" id="PTHR10642">
    <property type="entry name" value="RIBONUCLEASE H1"/>
    <property type="match status" value="1"/>
</dbReference>
<evidence type="ECO:0000256" key="5">
    <source>
        <dbReference type="ARBA" id="ARBA00012180"/>
    </source>
</evidence>
<comment type="cofactor">
    <cofactor evidence="2">
        <name>Mg(2+)</name>
        <dbReference type="ChEBI" id="CHEBI:18420"/>
    </cofactor>
</comment>
<evidence type="ECO:0000313" key="12">
    <source>
        <dbReference type="EMBL" id="MCL1116754.1"/>
    </source>
</evidence>
<dbReference type="InterPro" id="IPR037056">
    <property type="entry name" value="RNase_H1_N_sf"/>
</dbReference>
<dbReference type="InterPro" id="IPR011320">
    <property type="entry name" value="RNase_H1_N"/>
</dbReference>
<evidence type="ECO:0000256" key="6">
    <source>
        <dbReference type="ARBA" id="ARBA00022722"/>
    </source>
</evidence>
<protein>
    <recommendedName>
        <fullName evidence="5">ribonuclease H</fullName>
        <ecNumber evidence="5">3.1.26.4</ecNumber>
    </recommendedName>
</protein>
<dbReference type="SUPFAM" id="SSF55658">
    <property type="entry name" value="L9 N-domain-like"/>
    <property type="match status" value="1"/>
</dbReference>
<evidence type="ECO:0000313" key="13">
    <source>
        <dbReference type="Proteomes" id="UP001203212"/>
    </source>
</evidence>
<dbReference type="PIRSF" id="PIRSF036852">
    <property type="entry name" value="Ribonuclease_H1_euk"/>
    <property type="match status" value="1"/>
</dbReference>
<comment type="caution">
    <text evidence="12">The sequence shown here is derived from an EMBL/GenBank/DDBJ whole genome shotgun (WGS) entry which is preliminary data.</text>
</comment>
<evidence type="ECO:0000256" key="9">
    <source>
        <dbReference type="ARBA" id="ARBA00022801"/>
    </source>
</evidence>
<evidence type="ECO:0000256" key="2">
    <source>
        <dbReference type="ARBA" id="ARBA00001946"/>
    </source>
</evidence>
<dbReference type="PANTHER" id="PTHR10642:SF26">
    <property type="entry name" value="RIBONUCLEASE H1"/>
    <property type="match status" value="1"/>
</dbReference>
<evidence type="ECO:0000256" key="7">
    <source>
        <dbReference type="ARBA" id="ARBA00022723"/>
    </source>
</evidence>
<keyword evidence="10" id="KW-0460">Magnesium</keyword>
<dbReference type="PROSITE" id="PS50879">
    <property type="entry name" value="RNASE_H_1"/>
    <property type="match status" value="1"/>
</dbReference>
<proteinExistence type="inferred from homology"/>
<reference evidence="12 13" key="1">
    <citation type="submission" date="2022-01" db="EMBL/GenBank/DDBJ databases">
        <title>Whole genome-based taxonomy of the Shewanellaceae.</title>
        <authorList>
            <person name="Martin-Rodriguez A.J."/>
        </authorList>
    </citation>
    <scope>NUCLEOTIDE SEQUENCE [LARGE SCALE GENOMIC DNA]</scope>
    <source>
        <strain evidence="12 13">JCM 17801</strain>
    </source>
</reference>
<dbReference type="InterPro" id="IPR022892">
    <property type="entry name" value="RNaseHI"/>
</dbReference>
<gene>
    <name evidence="12" type="ORF">L2689_05770</name>
</gene>
<accession>A0ABT0KZ64</accession>
<keyword evidence="13" id="KW-1185">Reference proteome</keyword>
<dbReference type="InterPro" id="IPR012337">
    <property type="entry name" value="RNaseH-like_sf"/>
</dbReference>
<organism evidence="12 13">
    <name type="scientific">Shewanella aestuarii</name>
    <dbReference type="NCBI Taxonomy" id="1028752"/>
    <lineage>
        <taxon>Bacteria</taxon>
        <taxon>Pseudomonadati</taxon>
        <taxon>Pseudomonadota</taxon>
        <taxon>Gammaproteobacteria</taxon>
        <taxon>Alteromonadales</taxon>
        <taxon>Shewanellaceae</taxon>
        <taxon>Shewanella</taxon>
    </lineage>
</organism>
<sequence>MAKKFYVVWQGHKPGIYTTWDEAKRQVDKFSGAKYKSFPTEAEAKAAFAQSANKAIFSAQVSASKSAANKGAKPVTSANNTVAEHQPEALCEFDLVLYTDGGCDPNPGKAGSGVAAYCNGKLSNLWYGLFNPNGTNNTAELNALYEAIKMAAIALNDNLTVRIYSDSQYSINCISNWAYGWKAKGWTRKGGEIANLALIKQAHDLYDQYKDRFDIVHVAAHVGIEGNELADRMSIYAVDQQQRDFVEYPQPINLAAIMAMRAG</sequence>
<dbReference type="EC" id="3.1.26.4" evidence="5"/>
<dbReference type="RefSeq" id="WP_188840323.1">
    <property type="nucleotide sequence ID" value="NZ_BMOT01000002.1"/>
</dbReference>